<accession>A0A5C5XVH4</accession>
<name>A0A5C5XVH4_9BACT</name>
<feature type="signal peptide" evidence="1">
    <location>
        <begin position="1"/>
        <end position="25"/>
    </location>
</feature>
<comment type="caution">
    <text evidence="2">The sequence shown here is derived from an EMBL/GenBank/DDBJ whole genome shotgun (WGS) entry which is preliminary data.</text>
</comment>
<dbReference type="InterPro" id="IPR013424">
    <property type="entry name" value="Ice-binding_C"/>
</dbReference>
<evidence type="ECO:0000256" key="1">
    <source>
        <dbReference type="SAM" id="SignalP"/>
    </source>
</evidence>
<reference evidence="2 3" key="1">
    <citation type="submission" date="2019-02" db="EMBL/GenBank/DDBJ databases">
        <title>Deep-cultivation of Planctomycetes and their phenomic and genomic characterization uncovers novel biology.</title>
        <authorList>
            <person name="Wiegand S."/>
            <person name="Jogler M."/>
            <person name="Boedeker C."/>
            <person name="Pinto D."/>
            <person name="Vollmers J."/>
            <person name="Rivas-Marin E."/>
            <person name="Kohn T."/>
            <person name="Peeters S.H."/>
            <person name="Heuer A."/>
            <person name="Rast P."/>
            <person name="Oberbeckmann S."/>
            <person name="Bunk B."/>
            <person name="Jeske O."/>
            <person name="Meyerdierks A."/>
            <person name="Storesund J.E."/>
            <person name="Kallscheuer N."/>
            <person name="Luecker S."/>
            <person name="Lage O.M."/>
            <person name="Pohl T."/>
            <person name="Merkel B.J."/>
            <person name="Hornburger P."/>
            <person name="Mueller R.-W."/>
            <person name="Bruemmer F."/>
            <person name="Labrenz M."/>
            <person name="Spormann A.M."/>
            <person name="Op Den Camp H."/>
            <person name="Overmann J."/>
            <person name="Amann R."/>
            <person name="Jetten M.S.M."/>
            <person name="Mascher T."/>
            <person name="Medema M.H."/>
            <person name="Devos D.P."/>
            <person name="Kaster A.-K."/>
            <person name="Ovreas L."/>
            <person name="Rohde M."/>
            <person name="Galperin M.Y."/>
            <person name="Jogler C."/>
        </authorList>
    </citation>
    <scope>NUCLEOTIDE SEQUENCE [LARGE SCALE GENOMIC DNA]</scope>
    <source>
        <strain evidence="2 3">Pla123a</strain>
    </source>
</reference>
<dbReference type="AlphaFoldDB" id="A0A5C5XVH4"/>
<dbReference type="NCBIfam" id="TIGR02595">
    <property type="entry name" value="PEP_CTERM"/>
    <property type="match status" value="1"/>
</dbReference>
<sequence length="222" mass="22395" precursor="true">MTCTSRFLFASAAVCLLAAAPSANAAVITATDAAWPTGGVQTVDANNNSPGARGVNTARINRQSFVVGSAITVEKIYLSSNGYENQPLTVGVYAIADPLDGASIADETSPIGALINVPALGASGGAGNIEILLDASEQFSLSPGAYALSVQGADPAGGTAFLWNHSNDGTDLYTAGMYRRDDGSTSSTRDFGLALTGAVPEPASLLLTLLGVVGVGTRRGRG</sequence>
<evidence type="ECO:0000313" key="2">
    <source>
        <dbReference type="EMBL" id="TWT66890.1"/>
    </source>
</evidence>
<evidence type="ECO:0000313" key="3">
    <source>
        <dbReference type="Proteomes" id="UP000318478"/>
    </source>
</evidence>
<protein>
    <recommendedName>
        <fullName evidence="4">PEP-CTERM protein-sorting domain-containing protein</fullName>
    </recommendedName>
</protein>
<proteinExistence type="predicted"/>
<evidence type="ECO:0008006" key="4">
    <source>
        <dbReference type="Google" id="ProtNLM"/>
    </source>
</evidence>
<dbReference type="RefSeq" id="WP_146591310.1">
    <property type="nucleotide sequence ID" value="NZ_SJPO01000014.1"/>
</dbReference>
<gene>
    <name evidence="2" type="ORF">Pla123a_45910</name>
</gene>
<keyword evidence="3" id="KW-1185">Reference proteome</keyword>
<organism evidence="2 3">
    <name type="scientific">Posidoniimonas polymericola</name>
    <dbReference type="NCBI Taxonomy" id="2528002"/>
    <lineage>
        <taxon>Bacteria</taxon>
        <taxon>Pseudomonadati</taxon>
        <taxon>Planctomycetota</taxon>
        <taxon>Planctomycetia</taxon>
        <taxon>Pirellulales</taxon>
        <taxon>Lacipirellulaceae</taxon>
        <taxon>Posidoniimonas</taxon>
    </lineage>
</organism>
<feature type="chain" id="PRO_5022927415" description="PEP-CTERM protein-sorting domain-containing protein" evidence="1">
    <location>
        <begin position="26"/>
        <end position="222"/>
    </location>
</feature>
<dbReference type="EMBL" id="SJPO01000014">
    <property type="protein sequence ID" value="TWT66890.1"/>
    <property type="molecule type" value="Genomic_DNA"/>
</dbReference>
<keyword evidence="1" id="KW-0732">Signal</keyword>
<dbReference type="Proteomes" id="UP000318478">
    <property type="component" value="Unassembled WGS sequence"/>
</dbReference>